<dbReference type="GO" id="GO:0005849">
    <property type="term" value="C:mRNA cleavage factor complex"/>
    <property type="evidence" value="ECO:0007669"/>
    <property type="project" value="TreeGrafter"/>
</dbReference>
<dbReference type="InterPro" id="IPR057242">
    <property type="entry name" value="PCFS4-like"/>
</dbReference>
<proteinExistence type="predicted"/>
<dbReference type="EMBL" id="CP097507">
    <property type="protein sequence ID" value="URE08150.1"/>
    <property type="molecule type" value="Genomic_DNA"/>
</dbReference>
<keyword evidence="4" id="KW-1185">Reference proteome</keyword>
<dbReference type="GO" id="GO:0003729">
    <property type="term" value="F:mRNA binding"/>
    <property type="evidence" value="ECO:0007669"/>
    <property type="project" value="InterPro"/>
</dbReference>
<gene>
    <name evidence="3" type="ORF">MUK42_22638</name>
</gene>
<dbReference type="Proteomes" id="UP001055439">
    <property type="component" value="Chromosome 5"/>
</dbReference>
<dbReference type="AlphaFoldDB" id="A0A9E7K9Q8"/>
<dbReference type="PANTHER" id="PTHR15921">
    <property type="entry name" value="PRE-MRNA CLEAVAGE COMPLEX II"/>
    <property type="match status" value="1"/>
</dbReference>
<feature type="region of interest" description="Disordered" evidence="1">
    <location>
        <begin position="193"/>
        <end position="229"/>
    </location>
</feature>
<evidence type="ECO:0000256" key="1">
    <source>
        <dbReference type="SAM" id="MobiDB-lite"/>
    </source>
</evidence>
<dbReference type="PANTHER" id="PTHR15921:SF12">
    <property type="entry name" value="POLYADENYLATION AND CLEAVAGE FACTOR HOMOLOG 4"/>
    <property type="match status" value="1"/>
</dbReference>
<evidence type="ECO:0000313" key="3">
    <source>
        <dbReference type="EMBL" id="URE08150.1"/>
    </source>
</evidence>
<protein>
    <recommendedName>
        <fullName evidence="2">C2H2-type domain-containing protein</fullName>
    </recommendedName>
</protein>
<dbReference type="GO" id="GO:0000993">
    <property type="term" value="F:RNA polymerase II complex binding"/>
    <property type="evidence" value="ECO:0007669"/>
    <property type="project" value="InterPro"/>
</dbReference>
<organism evidence="3 4">
    <name type="scientific">Musa troglodytarum</name>
    <name type="common">fe'i banana</name>
    <dbReference type="NCBI Taxonomy" id="320322"/>
    <lineage>
        <taxon>Eukaryota</taxon>
        <taxon>Viridiplantae</taxon>
        <taxon>Streptophyta</taxon>
        <taxon>Embryophyta</taxon>
        <taxon>Tracheophyta</taxon>
        <taxon>Spermatophyta</taxon>
        <taxon>Magnoliopsida</taxon>
        <taxon>Liliopsida</taxon>
        <taxon>Zingiberales</taxon>
        <taxon>Musaceae</taxon>
        <taxon>Musa</taxon>
    </lineage>
</organism>
<accession>A0A9E7K9Q8</accession>
<name>A0A9E7K9Q8_9LILI</name>
<dbReference type="GO" id="GO:0006369">
    <property type="term" value="P:termination of RNA polymerase II transcription"/>
    <property type="evidence" value="ECO:0007669"/>
    <property type="project" value="InterPro"/>
</dbReference>
<evidence type="ECO:0000259" key="2">
    <source>
        <dbReference type="PROSITE" id="PS00028"/>
    </source>
</evidence>
<dbReference type="InterPro" id="IPR013087">
    <property type="entry name" value="Znf_C2H2_type"/>
</dbReference>
<reference evidence="3" key="1">
    <citation type="submission" date="2022-05" db="EMBL/GenBank/DDBJ databases">
        <title>The Musa troglodytarum L. genome provides insights into the mechanism of non-climacteric behaviour and enrichment of carotenoids.</title>
        <authorList>
            <person name="Wang J."/>
        </authorList>
    </citation>
    <scope>NUCLEOTIDE SEQUENCE</scope>
    <source>
        <tissue evidence="3">Leaf</tissue>
    </source>
</reference>
<sequence>MRHLFKTWSQVFPLSVLRKIEDELQFSPSENERSSGIASTRPSKSTSPCPSHGIHVNPKYLEARRQFEQSSVIHAVDTHKNTQESDYDLERLEGLSSENPEGWSGATRKLHSMPHARVSSGLQAYGQKPSTRYSEYDLDQPELLPHRLTAAREGSPQTAMLRPSSMIDARGSVPYLKNKISLPLSPRRIGLKRPVSPPIVRSHNGTSPRKIGGRASTSHFGSGYEPGRLSDPNGLLGRGWLSNEDPHHVEASTLCKLNNGSGKQHPRDLIDAYGNPRGRVSSYEKFSKVQRLDVNGIASEAAARKWKNSDEEEYDWEDMSPTLSDRSRRNSLPRVGPSAGSISIRTGFSRPDPAVLESDFGRRSWPGQVQLHAADNPSFMGEDRIAVRGSRSASMMKYLDGTASQSDIGKLSYLFPQPTHKSLSPRSRSRVTQMPVAAKEVTPAAVQRLPIPHDYSPDIDLPHRRLSNAHADPLKMDMSIMDRHSTQRSHSSAPIMLPPIHKAQPQPLLPMPQTQKPISSSPDVSLATKSIAIRGSHPTLFVPEQQYDIADRKNKDSVKLLHLPYKPSGLPHLNQQTQKQGISEPIPSQGSYRSILPPAEATVPSYSVAQPLNFPPTLLHGATASALQSSSFVTPSITVQNTTDALLHAPAGLLPPLPPGPPPSLSQIGLASQSMSSAVSGSSTGAFSGLISSLMAQGLISLKSPPQPQDALGVEFNLELLKVRHESAVNSLYADLPRQCTTCGLRFKCQEEHSSHMDWHVTKNRISRNRKQKPSRKWFVSAKEWLSGAEILGNDVVPGFLPTESVAEKKEDKEVAVPADENQNVCALCGEPFEDFYSDETEEWMYRGAVYLNAADGNLEGLDRSQLGPIVHSKCRSETNECSAPTERGN</sequence>
<feature type="region of interest" description="Disordered" evidence="1">
    <location>
        <begin position="301"/>
        <end position="347"/>
    </location>
</feature>
<dbReference type="PROSITE" id="PS00028">
    <property type="entry name" value="ZINC_FINGER_C2H2_1"/>
    <property type="match status" value="1"/>
</dbReference>
<dbReference type="InterPro" id="IPR045154">
    <property type="entry name" value="PCF11-like"/>
</dbReference>
<dbReference type="OrthoDB" id="2129491at2759"/>
<feature type="region of interest" description="Disordered" evidence="1">
    <location>
        <begin position="27"/>
        <end position="54"/>
    </location>
</feature>
<evidence type="ECO:0000313" key="4">
    <source>
        <dbReference type="Proteomes" id="UP001055439"/>
    </source>
</evidence>
<feature type="domain" description="C2H2-type" evidence="2">
    <location>
        <begin position="740"/>
        <end position="760"/>
    </location>
</feature>
<feature type="compositionally biased region" description="Polar residues" evidence="1">
    <location>
        <begin position="27"/>
        <end position="49"/>
    </location>
</feature>
<dbReference type="GO" id="GO:0005737">
    <property type="term" value="C:cytoplasm"/>
    <property type="evidence" value="ECO:0007669"/>
    <property type="project" value="TreeGrafter"/>
</dbReference>
<dbReference type="GO" id="GO:0031124">
    <property type="term" value="P:mRNA 3'-end processing"/>
    <property type="evidence" value="ECO:0007669"/>
    <property type="project" value="InterPro"/>
</dbReference>
<dbReference type="Pfam" id="PF23228">
    <property type="entry name" value="zf_PCFS4"/>
    <property type="match status" value="1"/>
</dbReference>